<dbReference type="RefSeq" id="WP_073323787.1">
    <property type="nucleotide sequence ID" value="NZ_FQWD01000004.1"/>
</dbReference>
<keyword evidence="3" id="KW-1185">Reference proteome</keyword>
<feature type="transmembrane region" description="Helical" evidence="1">
    <location>
        <begin position="191"/>
        <end position="214"/>
    </location>
</feature>
<feature type="transmembrane region" description="Helical" evidence="1">
    <location>
        <begin position="114"/>
        <end position="136"/>
    </location>
</feature>
<reference evidence="3" key="1">
    <citation type="submission" date="2016-11" db="EMBL/GenBank/DDBJ databases">
        <authorList>
            <person name="Varghese N."/>
            <person name="Submissions S."/>
        </authorList>
    </citation>
    <scope>NUCLEOTIDE SEQUENCE [LARGE SCALE GENOMIC DNA]</scope>
    <source>
        <strain evidence="3">CGMCC 1.8995</strain>
    </source>
</reference>
<protein>
    <submittedName>
        <fullName evidence="2">Uncharacterized protein</fullName>
    </submittedName>
</protein>
<feature type="transmembrane region" description="Helical" evidence="1">
    <location>
        <begin position="148"/>
        <end position="171"/>
    </location>
</feature>
<feature type="transmembrane region" description="Helical" evidence="1">
    <location>
        <begin position="226"/>
        <end position="250"/>
    </location>
</feature>
<sequence>MGSATHNAGSQRDIVVVGLTGIAWVLLVTALVIFAFNQWWGHDHFVHWVSYAFMCATPFQIMQAVVWHNSIPARLSGLSQPLKGLAIVGCFILASIIVMPLLYFTVGQGALTPILLHFVIQSVVVTLFVILALGCWPVSRFCRTPGICGLATLAFCYLLNLVIFCIFYDYAMFEGLPFYAHVFAPSGLFNGITALTFAVTCAAMLMLATMLDFWPMSKWVDNAKQPLMGIVTILAILAVALMVYGTFVHWLGMDPMAFMVKGPVCIIFGTFLVQNMMQFQLLASVPQPQKGLLKILLCGLCAALMYQLYLWALPVMAGTALPAGPSAGYGQEIWIASAMLGVTFPIINFVSGGFEFWPVKRN</sequence>
<evidence type="ECO:0000313" key="3">
    <source>
        <dbReference type="Proteomes" id="UP000184520"/>
    </source>
</evidence>
<accession>A0A1M5ME96</accession>
<keyword evidence="1" id="KW-1133">Transmembrane helix</keyword>
<feature type="transmembrane region" description="Helical" evidence="1">
    <location>
        <begin position="293"/>
        <end position="313"/>
    </location>
</feature>
<dbReference type="Proteomes" id="UP000184520">
    <property type="component" value="Unassembled WGS sequence"/>
</dbReference>
<dbReference type="AlphaFoldDB" id="A0A1M5ME96"/>
<evidence type="ECO:0000313" key="2">
    <source>
        <dbReference type="EMBL" id="SHG75249.1"/>
    </source>
</evidence>
<feature type="transmembrane region" description="Helical" evidence="1">
    <location>
        <begin position="256"/>
        <end position="273"/>
    </location>
</feature>
<name>A0A1M5ME96_9ALTE</name>
<feature type="transmembrane region" description="Helical" evidence="1">
    <location>
        <begin position="333"/>
        <end position="357"/>
    </location>
</feature>
<proteinExistence type="predicted"/>
<dbReference type="EMBL" id="FQWD01000004">
    <property type="protein sequence ID" value="SHG75249.1"/>
    <property type="molecule type" value="Genomic_DNA"/>
</dbReference>
<organism evidence="2 3">
    <name type="scientific">Marisediminitalea aggregata</name>
    <dbReference type="NCBI Taxonomy" id="634436"/>
    <lineage>
        <taxon>Bacteria</taxon>
        <taxon>Pseudomonadati</taxon>
        <taxon>Pseudomonadota</taxon>
        <taxon>Gammaproteobacteria</taxon>
        <taxon>Alteromonadales</taxon>
        <taxon>Alteromonadaceae</taxon>
        <taxon>Marisediminitalea</taxon>
    </lineage>
</organism>
<dbReference type="OrthoDB" id="5183548at2"/>
<gene>
    <name evidence="2" type="ORF">SAMN05216361_2990</name>
</gene>
<evidence type="ECO:0000256" key="1">
    <source>
        <dbReference type="SAM" id="Phobius"/>
    </source>
</evidence>
<feature type="transmembrane region" description="Helical" evidence="1">
    <location>
        <begin position="14"/>
        <end position="36"/>
    </location>
</feature>
<keyword evidence="1" id="KW-0812">Transmembrane</keyword>
<feature type="transmembrane region" description="Helical" evidence="1">
    <location>
        <begin position="82"/>
        <end position="102"/>
    </location>
</feature>
<keyword evidence="1" id="KW-0472">Membrane</keyword>
<feature type="transmembrane region" description="Helical" evidence="1">
    <location>
        <begin position="48"/>
        <end position="70"/>
    </location>
</feature>